<dbReference type="EMBL" id="KZ613900">
    <property type="protein sequence ID" value="PMD52588.1"/>
    <property type="molecule type" value="Genomic_DNA"/>
</dbReference>
<dbReference type="GeneID" id="36581604"/>
<dbReference type="STRING" id="1095630.A0A2J6SPA1"/>
<organism evidence="2 3">
    <name type="scientific">Hyaloscypha bicolor E</name>
    <dbReference type="NCBI Taxonomy" id="1095630"/>
    <lineage>
        <taxon>Eukaryota</taxon>
        <taxon>Fungi</taxon>
        <taxon>Dikarya</taxon>
        <taxon>Ascomycota</taxon>
        <taxon>Pezizomycotina</taxon>
        <taxon>Leotiomycetes</taxon>
        <taxon>Helotiales</taxon>
        <taxon>Hyaloscyphaceae</taxon>
        <taxon>Hyaloscypha</taxon>
        <taxon>Hyaloscypha bicolor</taxon>
    </lineage>
</organism>
<dbReference type="Proteomes" id="UP000235371">
    <property type="component" value="Unassembled WGS sequence"/>
</dbReference>
<evidence type="ECO:0000313" key="3">
    <source>
        <dbReference type="Proteomes" id="UP000235371"/>
    </source>
</evidence>
<sequence length="114" mass="13054">IIAVHGIETTSPKTWTAYERDTEPKGRSFYWLKDADMLPSVIKRARIWVFDYNSNYSHNAQTVRIDGLAATLLNCIKDRHDDFESRKFVFIGSCFGGIVVAEVIISRRGLPNQF</sequence>
<feature type="non-terminal residue" evidence="2">
    <location>
        <position position="114"/>
    </location>
</feature>
<dbReference type="SUPFAM" id="SSF53474">
    <property type="entry name" value="alpha/beta-Hydrolases"/>
    <property type="match status" value="1"/>
</dbReference>
<proteinExistence type="predicted"/>
<dbReference type="PANTHER" id="PTHR48182">
    <property type="entry name" value="PROTEIN SERAC1"/>
    <property type="match status" value="1"/>
</dbReference>
<dbReference type="PANTHER" id="PTHR48182:SF3">
    <property type="entry name" value="DUF676 DOMAIN-CONTAINING PROTEIN"/>
    <property type="match status" value="1"/>
</dbReference>
<feature type="transmembrane region" description="Helical" evidence="1">
    <location>
        <begin position="88"/>
        <end position="105"/>
    </location>
</feature>
<dbReference type="InterPro" id="IPR029058">
    <property type="entry name" value="AB_hydrolase_fold"/>
</dbReference>
<gene>
    <name evidence="2" type="ORF">K444DRAFT_513896</name>
</gene>
<dbReference type="OrthoDB" id="5427984at2759"/>
<dbReference type="AlphaFoldDB" id="A0A2J6SPA1"/>
<keyword evidence="1" id="KW-0472">Membrane</keyword>
<accession>A0A2J6SPA1</accession>
<evidence type="ECO:0000313" key="2">
    <source>
        <dbReference type="EMBL" id="PMD52588.1"/>
    </source>
</evidence>
<dbReference type="RefSeq" id="XP_024729492.1">
    <property type="nucleotide sequence ID" value="XM_024873524.1"/>
</dbReference>
<keyword evidence="1" id="KW-0812">Transmembrane</keyword>
<evidence type="ECO:0008006" key="4">
    <source>
        <dbReference type="Google" id="ProtNLM"/>
    </source>
</evidence>
<reference evidence="2 3" key="1">
    <citation type="submission" date="2016-04" db="EMBL/GenBank/DDBJ databases">
        <title>A degradative enzymes factory behind the ericoid mycorrhizal symbiosis.</title>
        <authorList>
            <consortium name="DOE Joint Genome Institute"/>
            <person name="Martino E."/>
            <person name="Morin E."/>
            <person name="Grelet G."/>
            <person name="Kuo A."/>
            <person name="Kohler A."/>
            <person name="Daghino S."/>
            <person name="Barry K."/>
            <person name="Choi C."/>
            <person name="Cichocki N."/>
            <person name="Clum A."/>
            <person name="Copeland A."/>
            <person name="Hainaut M."/>
            <person name="Haridas S."/>
            <person name="Labutti K."/>
            <person name="Lindquist E."/>
            <person name="Lipzen A."/>
            <person name="Khouja H.-R."/>
            <person name="Murat C."/>
            <person name="Ohm R."/>
            <person name="Olson A."/>
            <person name="Spatafora J."/>
            <person name="Veneault-Fourrey C."/>
            <person name="Henrissat B."/>
            <person name="Grigoriev I."/>
            <person name="Martin F."/>
            <person name="Perotto S."/>
        </authorList>
    </citation>
    <scope>NUCLEOTIDE SEQUENCE [LARGE SCALE GENOMIC DNA]</scope>
    <source>
        <strain evidence="2 3">E</strain>
    </source>
</reference>
<dbReference type="InterPro" id="IPR052374">
    <property type="entry name" value="SERAC1"/>
</dbReference>
<dbReference type="InParanoid" id="A0A2J6SPA1"/>
<keyword evidence="3" id="KW-1185">Reference proteome</keyword>
<evidence type="ECO:0000256" key="1">
    <source>
        <dbReference type="SAM" id="Phobius"/>
    </source>
</evidence>
<dbReference type="Gene3D" id="3.40.50.1820">
    <property type="entry name" value="alpha/beta hydrolase"/>
    <property type="match status" value="1"/>
</dbReference>
<protein>
    <recommendedName>
        <fullName evidence="4">AB hydrolase-1 domain-containing protein</fullName>
    </recommendedName>
</protein>
<feature type="non-terminal residue" evidence="2">
    <location>
        <position position="1"/>
    </location>
</feature>
<keyword evidence="1" id="KW-1133">Transmembrane helix</keyword>
<name>A0A2J6SPA1_9HELO</name>